<dbReference type="EMBL" id="BARS01002179">
    <property type="protein sequence ID" value="GAF82380.1"/>
    <property type="molecule type" value="Genomic_DNA"/>
</dbReference>
<dbReference type="AlphaFoldDB" id="X0U1Q6"/>
<gene>
    <name evidence="1" type="ORF">S01H1_04090</name>
</gene>
<accession>X0U1Q6</accession>
<organism evidence="1">
    <name type="scientific">marine sediment metagenome</name>
    <dbReference type="NCBI Taxonomy" id="412755"/>
    <lineage>
        <taxon>unclassified sequences</taxon>
        <taxon>metagenomes</taxon>
        <taxon>ecological metagenomes</taxon>
    </lineage>
</organism>
<proteinExistence type="predicted"/>
<evidence type="ECO:0000313" key="1">
    <source>
        <dbReference type="EMBL" id="GAF82380.1"/>
    </source>
</evidence>
<comment type="caution">
    <text evidence="1">The sequence shown here is derived from an EMBL/GenBank/DDBJ whole genome shotgun (WGS) entry which is preliminary data.</text>
</comment>
<name>X0U1Q6_9ZZZZ</name>
<protein>
    <submittedName>
        <fullName evidence="1">Uncharacterized protein</fullName>
    </submittedName>
</protein>
<reference evidence="1" key="1">
    <citation type="journal article" date="2014" name="Front. Microbiol.">
        <title>High frequency of phylogenetically diverse reductive dehalogenase-homologous genes in deep subseafloor sedimentary metagenomes.</title>
        <authorList>
            <person name="Kawai M."/>
            <person name="Futagami T."/>
            <person name="Toyoda A."/>
            <person name="Takaki Y."/>
            <person name="Nishi S."/>
            <person name="Hori S."/>
            <person name="Arai W."/>
            <person name="Tsubouchi T."/>
            <person name="Morono Y."/>
            <person name="Uchiyama I."/>
            <person name="Ito T."/>
            <person name="Fujiyama A."/>
            <person name="Inagaki F."/>
            <person name="Takami H."/>
        </authorList>
    </citation>
    <scope>NUCLEOTIDE SEQUENCE</scope>
    <source>
        <strain evidence="1">Expedition CK06-06</strain>
    </source>
</reference>
<sequence>MELIARLVSVKLPSGEEGNKALAKFELHDYDGSRGVLFLPYDREMGSLGNVFRLDIDNFRRISVREYLDILPLGIRLKDETVETPGVW</sequence>